<keyword evidence="5" id="KW-0235">DNA replication</keyword>
<dbReference type="InterPro" id="IPR004868">
    <property type="entry name" value="DNA-dir_DNA_pol_B_mt/vir"/>
</dbReference>
<keyword evidence="3" id="KW-0808">Transferase</keyword>
<reference evidence="10" key="1">
    <citation type="submission" date="2021-02" db="EMBL/GenBank/DDBJ databases">
        <authorList>
            <person name="Nowell W R."/>
        </authorList>
    </citation>
    <scope>NUCLEOTIDE SEQUENCE</scope>
    <source>
        <strain evidence="10">Ploen Becks lab</strain>
    </source>
</reference>
<dbReference type="GO" id="GO:0003677">
    <property type="term" value="F:DNA binding"/>
    <property type="evidence" value="ECO:0007669"/>
    <property type="project" value="UniProtKB-KW"/>
</dbReference>
<dbReference type="GO" id="GO:0003887">
    <property type="term" value="F:DNA-directed DNA polymerase activity"/>
    <property type="evidence" value="ECO:0007669"/>
    <property type="project" value="UniProtKB-KW"/>
</dbReference>
<dbReference type="Proteomes" id="UP000663879">
    <property type="component" value="Unassembled WGS sequence"/>
</dbReference>
<accession>A0A814GG35</accession>
<feature type="domain" description="DNA-directed DNA polymerase family B mitochondria/virus" evidence="9">
    <location>
        <begin position="318"/>
        <end position="401"/>
    </location>
</feature>
<evidence type="ECO:0000256" key="2">
    <source>
        <dbReference type="ARBA" id="ARBA00012417"/>
    </source>
</evidence>
<gene>
    <name evidence="10" type="ORF">OXX778_LOCUS16154</name>
</gene>
<evidence type="ECO:0000259" key="9">
    <source>
        <dbReference type="Pfam" id="PF03175"/>
    </source>
</evidence>
<dbReference type="OrthoDB" id="10063027at2759"/>
<feature type="domain" description="DNA-directed DNA polymerase family B mitochondria/virus" evidence="9">
    <location>
        <begin position="201"/>
        <end position="307"/>
    </location>
</feature>
<dbReference type="GO" id="GO:0000166">
    <property type="term" value="F:nucleotide binding"/>
    <property type="evidence" value="ECO:0007669"/>
    <property type="project" value="InterPro"/>
</dbReference>
<keyword evidence="11" id="KW-1185">Reference proteome</keyword>
<comment type="similarity">
    <text evidence="1">Belongs to the DNA polymerase type-B family.</text>
</comment>
<dbReference type="InterPro" id="IPR043502">
    <property type="entry name" value="DNA/RNA_pol_sf"/>
</dbReference>
<dbReference type="InterPro" id="IPR023211">
    <property type="entry name" value="DNA_pol_palm_dom_sf"/>
</dbReference>
<dbReference type="AlphaFoldDB" id="A0A814GG35"/>
<dbReference type="SUPFAM" id="SSF56672">
    <property type="entry name" value="DNA/RNA polymerases"/>
    <property type="match status" value="1"/>
</dbReference>
<evidence type="ECO:0000256" key="4">
    <source>
        <dbReference type="ARBA" id="ARBA00022695"/>
    </source>
</evidence>
<feature type="non-terminal residue" evidence="10">
    <location>
        <position position="1"/>
    </location>
</feature>
<name>A0A814GG35_9BILA</name>
<dbReference type="Pfam" id="PF03175">
    <property type="entry name" value="DNA_pol_B_2"/>
    <property type="match status" value="2"/>
</dbReference>
<evidence type="ECO:0000256" key="3">
    <source>
        <dbReference type="ARBA" id="ARBA00022679"/>
    </source>
</evidence>
<dbReference type="PANTHER" id="PTHR33568">
    <property type="entry name" value="DNA POLYMERASE"/>
    <property type="match status" value="1"/>
</dbReference>
<evidence type="ECO:0000256" key="8">
    <source>
        <dbReference type="ARBA" id="ARBA00049244"/>
    </source>
</evidence>
<keyword evidence="7" id="KW-0238">DNA-binding</keyword>
<organism evidence="10 11">
    <name type="scientific">Brachionus calyciflorus</name>
    <dbReference type="NCBI Taxonomy" id="104777"/>
    <lineage>
        <taxon>Eukaryota</taxon>
        <taxon>Metazoa</taxon>
        <taxon>Spiralia</taxon>
        <taxon>Gnathifera</taxon>
        <taxon>Rotifera</taxon>
        <taxon>Eurotatoria</taxon>
        <taxon>Monogononta</taxon>
        <taxon>Pseudotrocha</taxon>
        <taxon>Ploima</taxon>
        <taxon>Brachionidae</taxon>
        <taxon>Brachionus</taxon>
    </lineage>
</organism>
<proteinExistence type="inferred from homology"/>
<evidence type="ECO:0000256" key="1">
    <source>
        <dbReference type="ARBA" id="ARBA00005755"/>
    </source>
</evidence>
<evidence type="ECO:0000313" key="10">
    <source>
        <dbReference type="EMBL" id="CAF0995912.1"/>
    </source>
</evidence>
<comment type="catalytic activity">
    <reaction evidence="8">
        <text>DNA(n) + a 2'-deoxyribonucleoside 5'-triphosphate = DNA(n+1) + diphosphate</text>
        <dbReference type="Rhea" id="RHEA:22508"/>
        <dbReference type="Rhea" id="RHEA-COMP:17339"/>
        <dbReference type="Rhea" id="RHEA-COMP:17340"/>
        <dbReference type="ChEBI" id="CHEBI:33019"/>
        <dbReference type="ChEBI" id="CHEBI:61560"/>
        <dbReference type="ChEBI" id="CHEBI:173112"/>
        <dbReference type="EC" id="2.7.7.7"/>
    </reaction>
</comment>
<dbReference type="Gene3D" id="3.90.1600.10">
    <property type="entry name" value="Palm domain of DNA polymerase"/>
    <property type="match status" value="1"/>
</dbReference>
<evidence type="ECO:0000313" key="11">
    <source>
        <dbReference type="Proteomes" id="UP000663879"/>
    </source>
</evidence>
<evidence type="ECO:0000256" key="5">
    <source>
        <dbReference type="ARBA" id="ARBA00022705"/>
    </source>
</evidence>
<dbReference type="Gene3D" id="3.40.960.10">
    <property type="entry name" value="VSR Endonuclease"/>
    <property type="match status" value="1"/>
</dbReference>
<evidence type="ECO:0000256" key="6">
    <source>
        <dbReference type="ARBA" id="ARBA00022932"/>
    </source>
</evidence>
<keyword evidence="4" id="KW-0548">Nucleotidyltransferase</keyword>
<keyword evidence="6" id="KW-0239">DNA-directed DNA polymerase</keyword>
<dbReference type="EMBL" id="CAJNOC010003742">
    <property type="protein sequence ID" value="CAF0995912.1"/>
    <property type="molecule type" value="Genomic_DNA"/>
</dbReference>
<protein>
    <recommendedName>
        <fullName evidence="2">DNA-directed DNA polymerase</fullName>
        <ecNumber evidence="2">2.7.7.7</ecNumber>
    </recommendedName>
</protein>
<comment type="caution">
    <text evidence="10">The sequence shown here is derived from an EMBL/GenBank/DDBJ whole genome shotgun (WGS) entry which is preliminary data.</text>
</comment>
<evidence type="ECO:0000256" key="7">
    <source>
        <dbReference type="ARBA" id="ARBA00023125"/>
    </source>
</evidence>
<dbReference type="EC" id="2.7.7.7" evidence="2"/>
<sequence length="581" mass="68168">DVVLLAEGCMAFRKIIMERTKLDENDYGIDPFLSSITIASLCHHIFRSKIMKPETIGIIPENGYHPEHKTSIKCQLWLKYLSEKHNIRFQHSKNGGEIQVGKYRIDGYDQSSNTFYEFHGCLFHGCQRCYKSDTFNSFKQELMGTTYEKHCQRIRNIRKMINGAKLVEIWECDWDRSVKNDTEIGNFVSQSKIRDPINPRDALFGRRTNGILPPRQLYFPVLPSRINNKLVFPLCRTCAELQQSKCNHSIEEKCLKGTWVTLEVQEAIQQGYQIVEIYEVWHWEKFGLLFGDYVDMFLKGKQEADSYPDNVNTEKEKQQYIRDFYNREGVQLDASKIQKNKGLRSVMKMLLNSFWGRFGMNTNKTQYKVISDPLEWYDMVSDDQYTNHNADFSHANYVQVFYSTNVDMHEGSTQTSVVLAAYVTCHARLKLYQELKRLDRRVLYFDTDSIIYTRFPGQYRPKLGDYLGDFTDEVKKKGAQYIIEFLSAGPKNYSFKLNNGKTCCTVKGITLNHISSLILNFESIRDIVLFERDKKLHVKQLKFSRDKNNWFIKTDIISKMYGFVYDKRILLDSLYTLPYGY</sequence>
<dbReference type="PANTHER" id="PTHR33568:SF3">
    <property type="entry name" value="DNA-DIRECTED DNA POLYMERASE"/>
    <property type="match status" value="1"/>
</dbReference>
<dbReference type="GO" id="GO:0006260">
    <property type="term" value="P:DNA replication"/>
    <property type="evidence" value="ECO:0007669"/>
    <property type="project" value="UniProtKB-KW"/>
</dbReference>